<evidence type="ECO:0000256" key="3">
    <source>
        <dbReference type="ARBA" id="ARBA00013080"/>
    </source>
</evidence>
<comment type="pathway">
    <text evidence="1">Amino-acid biosynthesis; L-lysine biosynthesis via DAP pathway; DL-2,6-diaminopimelate from LL-2,6-diaminopimelate: step 1/1.</text>
</comment>
<gene>
    <name evidence="8" type="ORF">MNBD_DELTA03-676</name>
</gene>
<evidence type="ECO:0000313" key="8">
    <source>
        <dbReference type="EMBL" id="VAW35058.1"/>
    </source>
</evidence>
<evidence type="ECO:0000256" key="4">
    <source>
        <dbReference type="ARBA" id="ARBA00022605"/>
    </source>
</evidence>
<keyword evidence="5" id="KW-0457">Lysine biosynthesis</keyword>
<keyword evidence="4" id="KW-0028">Amino-acid biosynthesis</keyword>
<evidence type="ECO:0000256" key="6">
    <source>
        <dbReference type="ARBA" id="ARBA00023235"/>
    </source>
</evidence>
<comment type="similarity">
    <text evidence="2">Belongs to the diaminopimelate epimerase family.</text>
</comment>
<comment type="catalytic activity">
    <reaction evidence="7">
        <text>(2S,6S)-2,6-diaminopimelate = meso-2,6-diaminopimelate</text>
        <dbReference type="Rhea" id="RHEA:15393"/>
        <dbReference type="ChEBI" id="CHEBI:57609"/>
        <dbReference type="ChEBI" id="CHEBI:57791"/>
        <dbReference type="EC" id="5.1.1.7"/>
    </reaction>
</comment>
<evidence type="ECO:0000256" key="1">
    <source>
        <dbReference type="ARBA" id="ARBA00005196"/>
    </source>
</evidence>
<proteinExistence type="inferred from homology"/>
<evidence type="ECO:0000256" key="5">
    <source>
        <dbReference type="ARBA" id="ARBA00023154"/>
    </source>
</evidence>
<dbReference type="AlphaFoldDB" id="A0A3B0UVE2"/>
<reference evidence="8" key="1">
    <citation type="submission" date="2018-06" db="EMBL/GenBank/DDBJ databases">
        <authorList>
            <person name="Zhirakovskaya E."/>
        </authorList>
    </citation>
    <scope>NUCLEOTIDE SEQUENCE</scope>
</reference>
<keyword evidence="6 8" id="KW-0413">Isomerase</keyword>
<dbReference type="PANTHER" id="PTHR31689:SF0">
    <property type="entry name" value="DIAMINOPIMELATE EPIMERASE"/>
    <property type="match status" value="1"/>
</dbReference>
<dbReference type="Gene3D" id="3.10.310.10">
    <property type="entry name" value="Diaminopimelate Epimerase, Chain A, domain 1"/>
    <property type="match status" value="2"/>
</dbReference>
<dbReference type="UniPathway" id="UPA00034">
    <property type="reaction ID" value="UER00025"/>
</dbReference>
<accession>A0A3B0UVE2</accession>
<organism evidence="8">
    <name type="scientific">hydrothermal vent metagenome</name>
    <dbReference type="NCBI Taxonomy" id="652676"/>
    <lineage>
        <taxon>unclassified sequences</taxon>
        <taxon>metagenomes</taxon>
        <taxon>ecological metagenomes</taxon>
    </lineage>
</organism>
<evidence type="ECO:0000256" key="7">
    <source>
        <dbReference type="ARBA" id="ARBA00051712"/>
    </source>
</evidence>
<name>A0A3B0UVE2_9ZZZZ</name>
<dbReference type="EMBL" id="UOEX01000112">
    <property type="protein sequence ID" value="VAW35058.1"/>
    <property type="molecule type" value="Genomic_DNA"/>
</dbReference>
<dbReference type="GO" id="GO:0009089">
    <property type="term" value="P:lysine biosynthetic process via diaminopimelate"/>
    <property type="evidence" value="ECO:0007669"/>
    <property type="project" value="UniProtKB-UniPathway"/>
</dbReference>
<dbReference type="NCBIfam" id="TIGR00652">
    <property type="entry name" value="DapF"/>
    <property type="match status" value="1"/>
</dbReference>
<dbReference type="GO" id="GO:0008837">
    <property type="term" value="F:diaminopimelate epimerase activity"/>
    <property type="evidence" value="ECO:0007669"/>
    <property type="project" value="UniProtKB-EC"/>
</dbReference>
<dbReference type="InterPro" id="IPR001653">
    <property type="entry name" value="DAP_epimerase_DapF"/>
</dbReference>
<sequence>MNITPLPFPISFTKMNGAGNDFIIIDHRQAWLPRADQAEFARRICRRKFSAGADGLILIEDDEEADFSWQFYNADGSLAEMCGNGARCAARYAREHKIAPAEMRFKTMAGIIEAKTLDRTVRLKMTPPVDLRLNEQLEIDGVERLLHHINTGVPHAVCFVDDITSRQVKEWGQNIRFHPHYQPAGTNVNFVRQAADGLYIRTYERGVED</sequence>
<feature type="non-terminal residue" evidence="8">
    <location>
        <position position="209"/>
    </location>
</feature>
<dbReference type="EC" id="5.1.1.7" evidence="3"/>
<protein>
    <recommendedName>
        <fullName evidence="3">diaminopimelate epimerase</fullName>
        <ecNumber evidence="3">5.1.1.7</ecNumber>
    </recommendedName>
</protein>
<evidence type="ECO:0000256" key="2">
    <source>
        <dbReference type="ARBA" id="ARBA00010219"/>
    </source>
</evidence>
<dbReference type="PANTHER" id="PTHR31689">
    <property type="entry name" value="DIAMINOPIMELATE EPIMERASE, CHLOROPLASTIC"/>
    <property type="match status" value="1"/>
</dbReference>
<dbReference type="InterPro" id="IPR018510">
    <property type="entry name" value="DAP_epimerase_AS"/>
</dbReference>
<dbReference type="SUPFAM" id="SSF54506">
    <property type="entry name" value="Diaminopimelate epimerase-like"/>
    <property type="match status" value="2"/>
</dbReference>
<dbReference type="Pfam" id="PF01678">
    <property type="entry name" value="DAP_epimerase"/>
    <property type="match status" value="1"/>
</dbReference>
<dbReference type="PROSITE" id="PS01326">
    <property type="entry name" value="DAP_EPIMERASE"/>
    <property type="match status" value="1"/>
</dbReference>
<dbReference type="GO" id="GO:0005829">
    <property type="term" value="C:cytosol"/>
    <property type="evidence" value="ECO:0007669"/>
    <property type="project" value="TreeGrafter"/>
</dbReference>